<evidence type="ECO:0000256" key="1">
    <source>
        <dbReference type="SAM" id="SignalP"/>
    </source>
</evidence>
<name>A0A9P6EXH3_9FUNG</name>
<keyword evidence="3" id="KW-1185">Reference proteome</keyword>
<organism evidence="2 3">
    <name type="scientific">Mortierella hygrophila</name>
    <dbReference type="NCBI Taxonomy" id="979708"/>
    <lineage>
        <taxon>Eukaryota</taxon>
        <taxon>Fungi</taxon>
        <taxon>Fungi incertae sedis</taxon>
        <taxon>Mucoromycota</taxon>
        <taxon>Mortierellomycotina</taxon>
        <taxon>Mortierellomycetes</taxon>
        <taxon>Mortierellales</taxon>
        <taxon>Mortierellaceae</taxon>
        <taxon>Mortierella</taxon>
    </lineage>
</organism>
<reference evidence="2" key="1">
    <citation type="journal article" date="2020" name="Fungal Divers.">
        <title>Resolving the Mortierellaceae phylogeny through synthesis of multi-gene phylogenetics and phylogenomics.</title>
        <authorList>
            <person name="Vandepol N."/>
            <person name="Liber J."/>
            <person name="Desiro A."/>
            <person name="Na H."/>
            <person name="Kennedy M."/>
            <person name="Barry K."/>
            <person name="Grigoriev I.V."/>
            <person name="Miller A.N."/>
            <person name="O'Donnell K."/>
            <person name="Stajich J.E."/>
            <person name="Bonito G."/>
        </authorList>
    </citation>
    <scope>NUCLEOTIDE SEQUENCE</scope>
    <source>
        <strain evidence="2">NRRL 2591</strain>
    </source>
</reference>
<evidence type="ECO:0000313" key="3">
    <source>
        <dbReference type="Proteomes" id="UP000723463"/>
    </source>
</evidence>
<proteinExistence type="predicted"/>
<feature type="chain" id="PRO_5040125422" evidence="1">
    <location>
        <begin position="20"/>
        <end position="113"/>
    </location>
</feature>
<dbReference type="Proteomes" id="UP000723463">
    <property type="component" value="Unassembled WGS sequence"/>
</dbReference>
<comment type="caution">
    <text evidence="2">The sequence shown here is derived from an EMBL/GenBank/DDBJ whole genome shotgun (WGS) entry which is preliminary data.</text>
</comment>
<accession>A0A9P6EXH3</accession>
<keyword evidence="1" id="KW-0732">Signal</keyword>
<sequence>MLKSVLTLALCAIIPFAQAYEINVWNNAGKKISLFEDPGYRTCICLKNTQSAKIYNKDGGDLKLFSTSDCTGNYSQLANGKTQINAQWVNSLSLGKSGIPSSGPLTCPNYFNV</sequence>
<evidence type="ECO:0000313" key="2">
    <source>
        <dbReference type="EMBL" id="KAF9537183.1"/>
    </source>
</evidence>
<dbReference type="AlphaFoldDB" id="A0A9P6EXH3"/>
<feature type="signal peptide" evidence="1">
    <location>
        <begin position="1"/>
        <end position="19"/>
    </location>
</feature>
<dbReference type="EMBL" id="JAAAXW010000444">
    <property type="protein sequence ID" value="KAF9537183.1"/>
    <property type="molecule type" value="Genomic_DNA"/>
</dbReference>
<protein>
    <submittedName>
        <fullName evidence="2">Uncharacterized protein</fullName>
    </submittedName>
</protein>
<gene>
    <name evidence="2" type="ORF">EC957_008683</name>
</gene>